<dbReference type="AlphaFoldDB" id="A0A3B0UIE6"/>
<reference evidence="1" key="1">
    <citation type="submission" date="2018-06" db="EMBL/GenBank/DDBJ databases">
        <authorList>
            <person name="Zhirakovskaya E."/>
        </authorList>
    </citation>
    <scope>NUCLEOTIDE SEQUENCE</scope>
</reference>
<evidence type="ECO:0000313" key="1">
    <source>
        <dbReference type="EMBL" id="VAW24309.1"/>
    </source>
</evidence>
<proteinExistence type="predicted"/>
<protein>
    <recommendedName>
        <fullName evidence="2">Metallopeptidase</fullName>
    </recommendedName>
</protein>
<sequence length="282" mass="32633">MVFFRFLIALMVAFALLSSSALAKSHSKNKTRSEVSQFLADRELDSSVRYVINNSLFTIYHEVGHLLVDKLDWPVLGREEDIADNFATYILLSQRRRSFQQALKDAALGWKLEDQFYGGERDESDYYAVHSLDLQRAFQIVCMMVGQDRDTFYSTAQEWGIDRRRQATCRDDYQQISRSIERLIKSNPENSLQAKVSIDYERAGADLSLAYKTLRDSRLLESVAEDLSDNFGLSADIKITASRCEEANAFYDEDTSEIIMCYELLQDYFTTIERYNRLNNIN</sequence>
<dbReference type="EMBL" id="UOEQ01000522">
    <property type="protein sequence ID" value="VAW24309.1"/>
    <property type="molecule type" value="Genomic_DNA"/>
</dbReference>
<name>A0A3B0UIE6_9ZZZZ</name>
<gene>
    <name evidence="1" type="ORF">MNBD_ALPHA11-2143</name>
</gene>
<organism evidence="1">
    <name type="scientific">hydrothermal vent metagenome</name>
    <dbReference type="NCBI Taxonomy" id="652676"/>
    <lineage>
        <taxon>unclassified sequences</taxon>
        <taxon>metagenomes</taxon>
        <taxon>ecological metagenomes</taxon>
    </lineage>
</organism>
<accession>A0A3B0UIE6</accession>
<dbReference type="InterPro" id="IPR025644">
    <property type="entry name" value="DUF4344"/>
</dbReference>
<evidence type="ECO:0008006" key="2">
    <source>
        <dbReference type="Google" id="ProtNLM"/>
    </source>
</evidence>
<dbReference type="Pfam" id="PF14247">
    <property type="entry name" value="DUF4344"/>
    <property type="match status" value="2"/>
</dbReference>